<evidence type="ECO:0000256" key="1">
    <source>
        <dbReference type="ARBA" id="ARBA00000274"/>
    </source>
</evidence>
<proteinExistence type="inferred from homology"/>
<protein>
    <recommendedName>
        <fullName evidence="3">Cytokinin riboside 5'-monophosphate phosphoribohydrolase</fullName>
        <ecNumber evidence="3">3.2.2.n1</ecNumber>
    </recommendedName>
</protein>
<dbReference type="GO" id="GO:0009691">
    <property type="term" value="P:cytokinin biosynthetic process"/>
    <property type="evidence" value="ECO:0007669"/>
    <property type="project" value="UniProtKB-UniRule"/>
</dbReference>
<dbReference type="SUPFAM" id="SSF102405">
    <property type="entry name" value="MCP/YpsA-like"/>
    <property type="match status" value="1"/>
</dbReference>
<sequence>MRICVFCGSNTGRGEVYMESGYEFGAMIAERGLEVVYGGARNGLMGAVANGALEAGGKVIGVLPRQLFELEQAHENLTDLRVVNSMHERKQIMHDLSSSFVSLPGGIGTMEEMFEVWTWTQLGVHRKPLALYNVNGFYDALESFLDVMVEEGFVKDVHRSMTLVGKDPAKLLEELTSYEPPLVKKWLKPEER</sequence>
<dbReference type="EC" id="3.2.2.n1" evidence="3"/>
<evidence type="ECO:0000256" key="2">
    <source>
        <dbReference type="ARBA" id="ARBA00006763"/>
    </source>
</evidence>
<gene>
    <name evidence="4" type="ORF">D1223_03980</name>
</gene>
<dbReference type="EMBL" id="QWFX01000005">
    <property type="protein sequence ID" value="RIJ33011.1"/>
    <property type="molecule type" value="Genomic_DNA"/>
</dbReference>
<comment type="caution">
    <text evidence="4">The sequence shown here is derived from an EMBL/GenBank/DDBJ whole genome shotgun (WGS) entry which is preliminary data.</text>
</comment>
<comment type="catalytic activity">
    <reaction evidence="1">
        <text>AMP + H2O = D-ribose 5-phosphate + adenine</text>
        <dbReference type="Rhea" id="RHEA:20129"/>
        <dbReference type="ChEBI" id="CHEBI:15377"/>
        <dbReference type="ChEBI" id="CHEBI:16708"/>
        <dbReference type="ChEBI" id="CHEBI:78346"/>
        <dbReference type="ChEBI" id="CHEBI:456215"/>
        <dbReference type="EC" id="3.2.2.4"/>
    </reaction>
</comment>
<keyword evidence="3" id="KW-0378">Hydrolase</keyword>
<dbReference type="Gene3D" id="3.40.50.450">
    <property type="match status" value="1"/>
</dbReference>
<dbReference type="InterPro" id="IPR031100">
    <property type="entry name" value="LOG_fam"/>
</dbReference>
<evidence type="ECO:0000256" key="3">
    <source>
        <dbReference type="RuleBase" id="RU363015"/>
    </source>
</evidence>
<comment type="similarity">
    <text evidence="2 3">Belongs to the LOG family.</text>
</comment>
<dbReference type="AlphaFoldDB" id="A0A399RQA2"/>
<dbReference type="OrthoDB" id="9801098at2"/>
<reference evidence="4 5" key="1">
    <citation type="submission" date="2018-08" db="EMBL/GenBank/DDBJ databases">
        <title>Henriciella mobilis sp. nov., isolated from seawater.</title>
        <authorList>
            <person name="Cheng H."/>
            <person name="Wu Y.-H."/>
            <person name="Xu X.-W."/>
            <person name="Guo L.-L."/>
        </authorList>
    </citation>
    <scope>NUCLEOTIDE SEQUENCE [LARGE SCALE GENOMIC DNA]</scope>
    <source>
        <strain evidence="4 5">JN25</strain>
    </source>
</reference>
<dbReference type="GO" id="GO:0005829">
    <property type="term" value="C:cytosol"/>
    <property type="evidence" value="ECO:0007669"/>
    <property type="project" value="TreeGrafter"/>
</dbReference>
<keyword evidence="3" id="KW-0203">Cytokinin biosynthesis</keyword>
<dbReference type="InterPro" id="IPR005269">
    <property type="entry name" value="LOG"/>
</dbReference>
<evidence type="ECO:0000313" key="5">
    <source>
        <dbReference type="Proteomes" id="UP000266385"/>
    </source>
</evidence>
<dbReference type="RefSeq" id="WP_119375090.1">
    <property type="nucleotide sequence ID" value="NZ_QWFX01000005.1"/>
</dbReference>
<dbReference type="Proteomes" id="UP000266385">
    <property type="component" value="Unassembled WGS sequence"/>
</dbReference>
<evidence type="ECO:0000313" key="4">
    <source>
        <dbReference type="EMBL" id="RIJ33011.1"/>
    </source>
</evidence>
<name>A0A399RQA2_9PROT</name>
<dbReference type="GO" id="GO:0008714">
    <property type="term" value="F:AMP nucleosidase activity"/>
    <property type="evidence" value="ECO:0007669"/>
    <property type="project" value="UniProtKB-EC"/>
</dbReference>
<dbReference type="PANTHER" id="PTHR31223:SF70">
    <property type="entry name" value="LOG FAMILY PROTEIN YJL055W"/>
    <property type="match status" value="1"/>
</dbReference>
<accession>A0A399RQA2</accession>
<organism evidence="4 5">
    <name type="scientific">Henriciella mobilis</name>
    <dbReference type="NCBI Taxonomy" id="2305467"/>
    <lineage>
        <taxon>Bacteria</taxon>
        <taxon>Pseudomonadati</taxon>
        <taxon>Pseudomonadota</taxon>
        <taxon>Alphaproteobacteria</taxon>
        <taxon>Hyphomonadales</taxon>
        <taxon>Hyphomonadaceae</taxon>
        <taxon>Henriciella</taxon>
    </lineage>
</organism>
<dbReference type="Pfam" id="PF03641">
    <property type="entry name" value="Lysine_decarbox"/>
    <property type="match status" value="1"/>
</dbReference>
<dbReference type="NCBIfam" id="TIGR00730">
    <property type="entry name" value="Rossman fold protein, TIGR00730 family"/>
    <property type="match status" value="1"/>
</dbReference>
<dbReference type="PANTHER" id="PTHR31223">
    <property type="entry name" value="LOG FAMILY PROTEIN YJL055W"/>
    <property type="match status" value="1"/>
</dbReference>
<keyword evidence="5" id="KW-1185">Reference proteome</keyword>